<dbReference type="EMBL" id="CAKOGP040000247">
    <property type="protein sequence ID" value="CAJ1933169.1"/>
    <property type="molecule type" value="Genomic_DNA"/>
</dbReference>
<dbReference type="AlphaFoldDB" id="A0AAD2FEN3"/>
<organism evidence="2 3">
    <name type="scientific">Cylindrotheca closterium</name>
    <dbReference type="NCBI Taxonomy" id="2856"/>
    <lineage>
        <taxon>Eukaryota</taxon>
        <taxon>Sar</taxon>
        <taxon>Stramenopiles</taxon>
        <taxon>Ochrophyta</taxon>
        <taxon>Bacillariophyta</taxon>
        <taxon>Bacillariophyceae</taxon>
        <taxon>Bacillariophycidae</taxon>
        <taxon>Bacillariales</taxon>
        <taxon>Bacillariaceae</taxon>
        <taxon>Cylindrotheca</taxon>
    </lineage>
</organism>
<evidence type="ECO:0000256" key="1">
    <source>
        <dbReference type="SAM" id="MobiDB-lite"/>
    </source>
</evidence>
<proteinExistence type="predicted"/>
<sequence>MAYLSLINDNGNLFYLLVHAPAFHKSLPGVPSRCDGKAYAFTGDVVANTITTVEFPQDAFMSPGTGTEENVAKDLGRALDILQLNPDDSSIGPFQDTDANIKQAKTRHYIPLPHRYVHLVLGRQVPVRKGFIDLAAAIKNTGDKIEDLVKKVKAVKLGGNETDDLEEEIHPFSILLPSYGGSHVGVTKAARERAAAYAEVHGGSGASLQYAIALRKPTVHIPETFSKTRSHLMGLLTLWQIRQRSDSWIAALPANYWSSPAAQLPTAPWNGGYLPYMMPPGMVPMSSDSSGASSLTPHSLGYPPFFNGFFPPQGGGIKPGEDDPKSKGKNSLQVKNSTHVPELIQFRKLALATAVPKAEQKAGSPPPEITHNGTKVQMCVGYHVKGKCWEKCPRAADHVAHSAQDTAKLVEWCKKAYAEE</sequence>
<comment type="caution">
    <text evidence="2">The sequence shown here is derived from an EMBL/GenBank/DDBJ whole genome shotgun (WGS) entry which is preliminary data.</text>
</comment>
<gene>
    <name evidence="2" type="ORF">CYCCA115_LOCUS3191</name>
</gene>
<name>A0AAD2FEN3_9STRA</name>
<dbReference type="Proteomes" id="UP001295423">
    <property type="component" value="Unassembled WGS sequence"/>
</dbReference>
<evidence type="ECO:0000313" key="2">
    <source>
        <dbReference type="EMBL" id="CAJ1933169.1"/>
    </source>
</evidence>
<accession>A0AAD2FEN3</accession>
<evidence type="ECO:0000313" key="3">
    <source>
        <dbReference type="Proteomes" id="UP001295423"/>
    </source>
</evidence>
<protein>
    <submittedName>
        <fullName evidence="2">Uncharacterized protein</fullName>
    </submittedName>
</protein>
<reference evidence="2" key="1">
    <citation type="submission" date="2023-08" db="EMBL/GenBank/DDBJ databases">
        <authorList>
            <person name="Audoor S."/>
            <person name="Bilcke G."/>
        </authorList>
    </citation>
    <scope>NUCLEOTIDE SEQUENCE</scope>
</reference>
<keyword evidence="3" id="KW-1185">Reference proteome</keyword>
<feature type="region of interest" description="Disordered" evidence="1">
    <location>
        <begin position="313"/>
        <end position="337"/>
    </location>
</feature>